<dbReference type="OrthoDB" id="409848at2759"/>
<feature type="signal peptide" evidence="1">
    <location>
        <begin position="1"/>
        <end position="16"/>
    </location>
</feature>
<dbReference type="Proteomes" id="UP001165085">
    <property type="component" value="Unassembled WGS sequence"/>
</dbReference>
<evidence type="ECO:0000256" key="1">
    <source>
        <dbReference type="SAM" id="SignalP"/>
    </source>
</evidence>
<sequence>MKFAALFALLLHGATATNTCVTDFDADAGVDYYPNKVEFEYASSLSVSYHLNYKKLVFTNWSGAYTTCVVKCGTTLPSDVTGCDTTISPETNKMAITSASMIPYIHSMGMLEKIELVMVGTSSIQNSCVLDLISDGTILATDPAGLGYTWSSSFNTSHVEDEIEFTLTPTYGDVSAVKNSIPFGEWNDPSFLGRPEWIEYLGALTDQEFLAMNIYAEQKNRIECITNNVETIRENYPVDNSGVKVLWATRSDYVTSGGVSHEGWDIATCVEDADSYGGVGPYYCEAATLLGMDLLNTTAGSVNAGGAIYMTNAEFEAYGKDATVWIYNAAFDDDDLTTRFPFITTFKSYIDKNIYDPQKRGMDDFFETWTNQADTFIEDLASITVDAGFLDGDNTPHVSVFYRNVFTEPTGSFGTCPGATLELLSDQCSAISEVYTLGGPAPVASLKVAAALAAFVGGAFLAL</sequence>
<reference evidence="3" key="1">
    <citation type="journal article" date="2023" name="Commun. Biol.">
        <title>Genome analysis of Parmales, the sister group of diatoms, reveals the evolutionary specialization of diatoms from phago-mixotrophs to photoautotrophs.</title>
        <authorList>
            <person name="Ban H."/>
            <person name="Sato S."/>
            <person name="Yoshikawa S."/>
            <person name="Yamada K."/>
            <person name="Nakamura Y."/>
            <person name="Ichinomiya M."/>
            <person name="Sato N."/>
            <person name="Blanc-Mathieu R."/>
            <person name="Endo H."/>
            <person name="Kuwata A."/>
            <person name="Ogata H."/>
        </authorList>
    </citation>
    <scope>NUCLEOTIDE SEQUENCE [LARGE SCALE GENOMIC DNA]</scope>
    <source>
        <strain evidence="3">NIES 3701</strain>
    </source>
</reference>
<organism evidence="2 3">
    <name type="scientific">Triparma strigata</name>
    <dbReference type="NCBI Taxonomy" id="1606541"/>
    <lineage>
        <taxon>Eukaryota</taxon>
        <taxon>Sar</taxon>
        <taxon>Stramenopiles</taxon>
        <taxon>Ochrophyta</taxon>
        <taxon>Bolidophyceae</taxon>
        <taxon>Parmales</taxon>
        <taxon>Triparmaceae</taxon>
        <taxon>Triparma</taxon>
    </lineage>
</organism>
<keyword evidence="1" id="KW-0732">Signal</keyword>
<accession>A0A9W6ZXT3</accession>
<dbReference type="AlphaFoldDB" id="A0A9W6ZXT3"/>
<comment type="caution">
    <text evidence="2">The sequence shown here is derived from an EMBL/GenBank/DDBJ whole genome shotgun (WGS) entry which is preliminary data.</text>
</comment>
<protein>
    <recommendedName>
        <fullName evidence="4">Periplasmic binding protein-like II</fullName>
    </recommendedName>
</protein>
<feature type="chain" id="PRO_5040830820" description="Periplasmic binding protein-like II" evidence="1">
    <location>
        <begin position="17"/>
        <end position="463"/>
    </location>
</feature>
<gene>
    <name evidence="2" type="ORF">TrST_g1006</name>
</gene>
<name>A0A9W6ZXT3_9STRA</name>
<keyword evidence="3" id="KW-1185">Reference proteome</keyword>
<dbReference type="EMBL" id="BRXY01000053">
    <property type="protein sequence ID" value="GMH58404.1"/>
    <property type="molecule type" value="Genomic_DNA"/>
</dbReference>
<evidence type="ECO:0000313" key="3">
    <source>
        <dbReference type="Proteomes" id="UP001165085"/>
    </source>
</evidence>
<evidence type="ECO:0008006" key="4">
    <source>
        <dbReference type="Google" id="ProtNLM"/>
    </source>
</evidence>
<evidence type="ECO:0000313" key="2">
    <source>
        <dbReference type="EMBL" id="GMH58404.1"/>
    </source>
</evidence>
<proteinExistence type="predicted"/>